<dbReference type="EMBL" id="JBHUDJ010000003">
    <property type="protein sequence ID" value="MFD1586869.1"/>
    <property type="molecule type" value="Genomic_DNA"/>
</dbReference>
<dbReference type="AlphaFoldDB" id="A0ABD6CA60"/>
<sequence>MDRIPTFVVLLVIVANAVGLAVTATQTNVFGGDEGHGEKHGTEHTEEHATTSVESGKPGTDGPVSTTIETGATTGTSEHAGDDRETGNGEKPTTGVGDERTPEDSQGTTTQGAPSTATADERTPGRGTDAATPSTGAPDSAQTTTATRTDDGGTTGDRGGDDGTGDAENGNGDTGDDGAADGNGTGDAAEEETADGNGDAGDDNGNGYAADDNGNGYAADDNGNGDAGDDNGNGDAGDDNGNGDAADDNGNGAAGDGREDDNGNGDAGDDGGDDNGETDEEGEEPTVVEGEPDISVFAPNRTAAPGDRRQFAVQVVNSGELDVTDANADPADEDRVRTASNVQVTLEDGGSPIEVRGGTVGLGALQSGDTAQAGFEIVVPGDADADTYDLDVEVEYEYVDESGDDAADTETETISETVELVVTEEARFEVDSVDADVQPGETDTVEVDIENVGDEDVTDAAVRFISRNRKLRVDSSNRTVRYVGDWDAGDEEEVSFQVTARNGSVPQDYAITAVVRYTDDDGNRRRSQRFAFGVTPDDEQEFELDDVEGPLSVGETGTITGELSNEGPEAATDAVLRIESPDDDVVPQRDEFVLGDLDDGDDEEFTFPVRVAENAEPGARQFEFVVQYLDENGDPRGSETLLASVDVEDEDAAFDFDDVEQTLQVGMDGTIDLTLTNELDEDLTDARVSIRSPNEDLTIGDGENASRFVGDWDDGDDETVTVPAELGADATADSYPLVATVGYTDEDGDTNRSDPIRFGVTPAQEQEFRIGNVTSTLSVSEEGVVRGRLTNVGPRNVTNGVLRLQNGSQNVDPREAEFAVDGLAAGSSTRFSFPIDVRENAEPGPRQLAFRVSYRDADDDRRQSDTIPVRVVVGPETDEFDVAPASATVRAGSTGTVTLVISNNRDYTLRNVNAKVFVTEPLSSDDDQAFVSRLGPNETVRLSFDVSASGDASPKTFPLKIDFQYEEPDGETKLSDTYQVGVNVTESDGGLLGDVLSVTAAVMGVLLPIAGGYLWHRQQ</sequence>
<name>A0ABD6CA60_9EURY</name>
<evidence type="ECO:0000256" key="1">
    <source>
        <dbReference type="SAM" id="MobiDB-lite"/>
    </source>
</evidence>
<dbReference type="RefSeq" id="WP_247375844.1">
    <property type="nucleotide sequence ID" value="NZ_JALLGV010000001.1"/>
</dbReference>
<feature type="domain" description="Cadherin" evidence="2">
    <location>
        <begin position="829"/>
        <end position="956"/>
    </location>
</feature>
<reference evidence="3 4" key="1">
    <citation type="journal article" date="2019" name="Int. J. Syst. Evol. Microbiol.">
        <title>The Global Catalogue of Microorganisms (GCM) 10K type strain sequencing project: providing services to taxonomists for standard genome sequencing and annotation.</title>
        <authorList>
            <consortium name="The Broad Institute Genomics Platform"/>
            <consortium name="The Broad Institute Genome Sequencing Center for Infectious Disease"/>
            <person name="Wu L."/>
            <person name="Ma J."/>
        </authorList>
    </citation>
    <scope>NUCLEOTIDE SEQUENCE [LARGE SCALE GENOMIC DNA]</scope>
    <source>
        <strain evidence="3 4">CGMCC 1.12125</strain>
    </source>
</reference>
<organism evidence="3 4">
    <name type="scientific">Halorientalis brevis</name>
    <dbReference type="NCBI Taxonomy" id="1126241"/>
    <lineage>
        <taxon>Archaea</taxon>
        <taxon>Methanobacteriati</taxon>
        <taxon>Methanobacteriota</taxon>
        <taxon>Stenosarchaea group</taxon>
        <taxon>Halobacteria</taxon>
        <taxon>Halobacteriales</taxon>
        <taxon>Haloarculaceae</taxon>
        <taxon>Halorientalis</taxon>
    </lineage>
</organism>
<dbReference type="Gene3D" id="2.60.40.10">
    <property type="entry name" value="Immunoglobulins"/>
    <property type="match status" value="1"/>
</dbReference>
<protein>
    <recommendedName>
        <fullName evidence="2">Cadherin domain-containing protein</fullName>
    </recommendedName>
</protein>
<dbReference type="PROSITE" id="PS50268">
    <property type="entry name" value="CADHERIN_2"/>
    <property type="match status" value="1"/>
</dbReference>
<evidence type="ECO:0000313" key="3">
    <source>
        <dbReference type="EMBL" id="MFD1586869.1"/>
    </source>
</evidence>
<feature type="compositionally biased region" description="Polar residues" evidence="1">
    <location>
        <begin position="131"/>
        <end position="142"/>
    </location>
</feature>
<gene>
    <name evidence="3" type="ORF">ACFR9U_07730</name>
</gene>
<feature type="compositionally biased region" description="Polar residues" evidence="1">
    <location>
        <begin position="104"/>
        <end position="118"/>
    </location>
</feature>
<feature type="compositionally biased region" description="Low complexity" evidence="1">
    <location>
        <begin position="65"/>
        <end position="78"/>
    </location>
</feature>
<comment type="caution">
    <text evidence="3">The sequence shown here is derived from an EMBL/GenBank/DDBJ whole genome shotgun (WGS) entry which is preliminary data.</text>
</comment>
<dbReference type="PANTHER" id="PTHR35902">
    <property type="entry name" value="S-LAYER DOMAIN-LIKE PROTEIN-RELATED"/>
    <property type="match status" value="1"/>
</dbReference>
<proteinExistence type="predicted"/>
<feature type="compositionally biased region" description="Acidic residues" evidence="1">
    <location>
        <begin position="262"/>
        <end position="292"/>
    </location>
</feature>
<accession>A0ABD6CA60</accession>
<dbReference type="Proteomes" id="UP001597119">
    <property type="component" value="Unassembled WGS sequence"/>
</dbReference>
<dbReference type="InterPro" id="IPR002126">
    <property type="entry name" value="Cadherin-like_dom"/>
</dbReference>
<feature type="compositionally biased region" description="Low complexity" evidence="1">
    <location>
        <begin position="242"/>
        <end position="251"/>
    </location>
</feature>
<feature type="compositionally biased region" description="Low complexity" evidence="1">
    <location>
        <begin position="203"/>
        <end position="224"/>
    </location>
</feature>
<feature type="compositionally biased region" description="Basic and acidic residues" evidence="1">
    <location>
        <begin position="33"/>
        <end position="49"/>
    </location>
</feature>
<feature type="compositionally biased region" description="Basic and acidic residues" evidence="1">
    <location>
        <begin position="79"/>
        <end position="88"/>
    </location>
</feature>
<dbReference type="InterPro" id="IPR013783">
    <property type="entry name" value="Ig-like_fold"/>
</dbReference>
<dbReference type="PANTHER" id="PTHR35902:SF3">
    <property type="entry name" value="NPCBM-ASSOCIATED, NEW3 DOMAIN OF ALPHA-GALACTOSIDASE"/>
    <property type="match status" value="1"/>
</dbReference>
<feature type="region of interest" description="Disordered" evidence="1">
    <location>
        <begin position="28"/>
        <end position="307"/>
    </location>
</feature>
<evidence type="ECO:0000313" key="4">
    <source>
        <dbReference type="Proteomes" id="UP001597119"/>
    </source>
</evidence>
<evidence type="ECO:0000259" key="2">
    <source>
        <dbReference type="PROSITE" id="PS50268"/>
    </source>
</evidence>
<keyword evidence="4" id="KW-1185">Reference proteome</keyword>